<dbReference type="PANTHER" id="PTHR43744">
    <property type="entry name" value="ABC TRANSPORTER PERMEASE PROTEIN MG189-RELATED-RELATED"/>
    <property type="match status" value="1"/>
</dbReference>
<keyword evidence="5 7" id="KW-1133">Transmembrane helix</keyword>
<keyword evidence="10" id="KW-1185">Reference proteome</keyword>
<dbReference type="InterPro" id="IPR000515">
    <property type="entry name" value="MetI-like"/>
</dbReference>
<dbReference type="GO" id="GO:0005886">
    <property type="term" value="C:plasma membrane"/>
    <property type="evidence" value="ECO:0007669"/>
    <property type="project" value="UniProtKB-SubCell"/>
</dbReference>
<gene>
    <name evidence="9" type="ORF">A8708_31125</name>
</gene>
<dbReference type="Proteomes" id="UP000078454">
    <property type="component" value="Unassembled WGS sequence"/>
</dbReference>
<dbReference type="AlphaFoldDB" id="A0A198AIK0"/>
<dbReference type="InterPro" id="IPR035906">
    <property type="entry name" value="MetI-like_sf"/>
</dbReference>
<feature type="transmembrane region" description="Helical" evidence="7">
    <location>
        <begin position="111"/>
        <end position="131"/>
    </location>
</feature>
<dbReference type="SUPFAM" id="SSF161098">
    <property type="entry name" value="MetI-like"/>
    <property type="match status" value="1"/>
</dbReference>
<feature type="transmembrane region" description="Helical" evidence="7">
    <location>
        <begin position="76"/>
        <end position="99"/>
    </location>
</feature>
<dbReference type="RefSeq" id="WP_068662901.1">
    <property type="nucleotide sequence ID" value="NZ_LYPB01000049.1"/>
</dbReference>
<evidence type="ECO:0000256" key="5">
    <source>
        <dbReference type="ARBA" id="ARBA00022989"/>
    </source>
</evidence>
<evidence type="ECO:0000313" key="9">
    <source>
        <dbReference type="EMBL" id="OAS21329.1"/>
    </source>
</evidence>
<evidence type="ECO:0000259" key="8">
    <source>
        <dbReference type="PROSITE" id="PS50928"/>
    </source>
</evidence>
<evidence type="ECO:0000256" key="2">
    <source>
        <dbReference type="ARBA" id="ARBA00022448"/>
    </source>
</evidence>
<protein>
    <submittedName>
        <fullName evidence="9">ABC transporter permease</fullName>
    </submittedName>
</protein>
<organism evidence="9 10">
    <name type="scientific">Paenibacillus oryzisoli</name>
    <dbReference type="NCBI Taxonomy" id="1850517"/>
    <lineage>
        <taxon>Bacteria</taxon>
        <taxon>Bacillati</taxon>
        <taxon>Bacillota</taxon>
        <taxon>Bacilli</taxon>
        <taxon>Bacillales</taxon>
        <taxon>Paenibacillaceae</taxon>
        <taxon>Paenibacillus</taxon>
    </lineage>
</organism>
<comment type="similarity">
    <text evidence="7">Belongs to the binding-protein-dependent transport system permease family.</text>
</comment>
<feature type="domain" description="ABC transmembrane type-1" evidence="8">
    <location>
        <begin position="76"/>
        <end position="278"/>
    </location>
</feature>
<feature type="transmembrane region" description="Helical" evidence="7">
    <location>
        <begin position="143"/>
        <end position="163"/>
    </location>
</feature>
<evidence type="ECO:0000256" key="7">
    <source>
        <dbReference type="RuleBase" id="RU363032"/>
    </source>
</evidence>
<dbReference type="STRING" id="1850517.A8708_31125"/>
<accession>A0A198AIK0</accession>
<evidence type="ECO:0000256" key="6">
    <source>
        <dbReference type="ARBA" id="ARBA00023136"/>
    </source>
</evidence>
<dbReference type="PANTHER" id="PTHR43744:SF9">
    <property type="entry name" value="POLYGALACTURONAN_RHAMNOGALACTURONAN TRANSPORT SYSTEM PERMEASE PROTEIN YTCP"/>
    <property type="match status" value="1"/>
</dbReference>
<evidence type="ECO:0000256" key="1">
    <source>
        <dbReference type="ARBA" id="ARBA00004651"/>
    </source>
</evidence>
<sequence length="293" mass="32859">MNTRHLSVGEKLFDIANYLFLAIVALVMILPVMYIVAGSFASDLEIGSRSFFLIPKDITWDAYKFVFKDNTLPRSLGVSVFITVGGTLVNLFFTFTMAYALSRRHMIGRNVFMNLIIFTMVFSGGIIPTYLVVKSLGLLNTYWAVMLPVAINAFNLIVIKSFFQEIPNELIESARIDGCNDIGVLWRIVLPLSKPVIATFALFYAVAHWNDFFHALIYLSDAKKWPMQVLLRQIVLMATGSLEMGTYDPTYVKPPDQSIKMAIIVVGTLPILIVYPFIQKYFAKGVLIGAVKG</sequence>
<comment type="subcellular location">
    <subcellularLocation>
        <location evidence="1 7">Cell membrane</location>
        <topology evidence="1 7">Multi-pass membrane protein</topology>
    </subcellularLocation>
</comment>
<feature type="transmembrane region" description="Helical" evidence="7">
    <location>
        <begin position="184"/>
        <end position="209"/>
    </location>
</feature>
<dbReference type="EMBL" id="LYPB01000049">
    <property type="protein sequence ID" value="OAS21329.1"/>
    <property type="molecule type" value="Genomic_DNA"/>
</dbReference>
<name>A0A198AIK0_9BACL</name>
<dbReference type="CDD" id="cd06261">
    <property type="entry name" value="TM_PBP2"/>
    <property type="match status" value="1"/>
</dbReference>
<proteinExistence type="inferred from homology"/>
<dbReference type="PROSITE" id="PS50928">
    <property type="entry name" value="ABC_TM1"/>
    <property type="match status" value="1"/>
</dbReference>
<keyword evidence="4 7" id="KW-0812">Transmembrane</keyword>
<feature type="transmembrane region" description="Helical" evidence="7">
    <location>
        <begin position="12"/>
        <end position="37"/>
    </location>
</feature>
<dbReference type="Gene3D" id="1.10.3720.10">
    <property type="entry name" value="MetI-like"/>
    <property type="match status" value="1"/>
</dbReference>
<dbReference type="Pfam" id="PF00528">
    <property type="entry name" value="BPD_transp_1"/>
    <property type="match status" value="1"/>
</dbReference>
<keyword evidence="2 7" id="KW-0813">Transport</keyword>
<keyword evidence="6 7" id="KW-0472">Membrane</keyword>
<evidence type="ECO:0000256" key="3">
    <source>
        <dbReference type="ARBA" id="ARBA00022475"/>
    </source>
</evidence>
<feature type="transmembrane region" description="Helical" evidence="7">
    <location>
        <begin position="259"/>
        <end position="278"/>
    </location>
</feature>
<keyword evidence="3" id="KW-1003">Cell membrane</keyword>
<dbReference type="OrthoDB" id="9810086at2"/>
<evidence type="ECO:0000256" key="4">
    <source>
        <dbReference type="ARBA" id="ARBA00022692"/>
    </source>
</evidence>
<dbReference type="GO" id="GO:0055085">
    <property type="term" value="P:transmembrane transport"/>
    <property type="evidence" value="ECO:0007669"/>
    <property type="project" value="InterPro"/>
</dbReference>
<evidence type="ECO:0000313" key="10">
    <source>
        <dbReference type="Proteomes" id="UP000078454"/>
    </source>
</evidence>
<reference evidence="9 10" key="1">
    <citation type="submission" date="2016-05" db="EMBL/GenBank/DDBJ databases">
        <title>Paenibacillus sp. 1ZS3-15 nov., isolated from the rhizosphere soil.</title>
        <authorList>
            <person name="Zhang X.X."/>
            <person name="Zhang J."/>
        </authorList>
    </citation>
    <scope>NUCLEOTIDE SEQUENCE [LARGE SCALE GENOMIC DNA]</scope>
    <source>
        <strain evidence="9 10">1ZS3-15</strain>
    </source>
</reference>
<comment type="caution">
    <text evidence="9">The sequence shown here is derived from an EMBL/GenBank/DDBJ whole genome shotgun (WGS) entry which is preliminary data.</text>
</comment>